<evidence type="ECO:0000313" key="2">
    <source>
        <dbReference type="Proteomes" id="UP000594468"/>
    </source>
</evidence>
<reference evidence="1 2" key="1">
    <citation type="submission" date="2020-02" db="EMBL/GenBank/DDBJ databases">
        <authorList>
            <person name="Zheng R.K."/>
            <person name="Sun C.M."/>
        </authorList>
    </citation>
    <scope>NUCLEOTIDE SEQUENCE [LARGE SCALE GENOMIC DNA]</scope>
    <source>
        <strain evidence="2">rifampicinis</strain>
    </source>
</reference>
<dbReference type="AlphaFoldDB" id="A0A7S8IEM0"/>
<sequence length="256" mass="29899">MDEPRIQNARAVAYRALCLGAILKRGEFEITLQGLDDDYALPEDARRHMTSKHHDLNDQLYKWVDDENLTQYLIDTERTLLQKPLGSWRERTIISMSWRVESLGVMLWALRYLDSIPPFDVQFEPDDVLYPLDVLTPTVDFVWRAQLRPARTLIQMRDRAEGWNWRARATELERLGVQPPNGVPFREIIHETAHKARDKGHVPYLIDNDFPAFGKPFAELDSEQYALVSNIAYERYTALSWLCELSAAWEGIRIDR</sequence>
<organism evidence="1 2">
    <name type="scientific">Phototrophicus methaneseepsis</name>
    <dbReference type="NCBI Taxonomy" id="2710758"/>
    <lineage>
        <taxon>Bacteria</taxon>
        <taxon>Bacillati</taxon>
        <taxon>Chloroflexota</taxon>
        <taxon>Candidatus Thermofontia</taxon>
        <taxon>Phototrophicales</taxon>
        <taxon>Phototrophicaceae</taxon>
        <taxon>Phototrophicus</taxon>
    </lineage>
</organism>
<evidence type="ECO:0000313" key="1">
    <source>
        <dbReference type="EMBL" id="QPC82726.1"/>
    </source>
</evidence>
<dbReference type="Pfam" id="PF14094">
    <property type="entry name" value="DUF4272"/>
    <property type="match status" value="1"/>
</dbReference>
<dbReference type="RefSeq" id="WP_195170795.1">
    <property type="nucleotide sequence ID" value="NZ_CP062983.1"/>
</dbReference>
<protein>
    <submittedName>
        <fullName evidence="1">DUF4272 domain-containing protein</fullName>
    </submittedName>
</protein>
<name>A0A7S8IEM0_9CHLR</name>
<dbReference type="InterPro" id="IPR025368">
    <property type="entry name" value="DUF4272"/>
</dbReference>
<dbReference type="KEGG" id="pmet:G4Y79_24085"/>
<dbReference type="Proteomes" id="UP000594468">
    <property type="component" value="Chromosome"/>
</dbReference>
<accession>A0A7S8IEM0</accession>
<dbReference type="EMBL" id="CP062983">
    <property type="protein sequence ID" value="QPC82726.1"/>
    <property type="molecule type" value="Genomic_DNA"/>
</dbReference>
<gene>
    <name evidence="1" type="ORF">G4Y79_24085</name>
</gene>
<keyword evidence="2" id="KW-1185">Reference proteome</keyword>
<proteinExistence type="predicted"/>